<name>A0A1V1VDL1_PHODP</name>
<feature type="transmembrane region" description="Helical" evidence="1">
    <location>
        <begin position="97"/>
        <end position="113"/>
    </location>
</feature>
<accession>A0A1V1VDL1</accession>
<proteinExistence type="predicted"/>
<feature type="transmembrane region" description="Helical" evidence="1">
    <location>
        <begin position="7"/>
        <end position="27"/>
    </location>
</feature>
<keyword evidence="1" id="KW-0812">Transmembrane</keyword>
<dbReference type="RefSeq" id="WP_086958735.1">
    <property type="nucleotide sequence ID" value="NZ_AP018046.1"/>
</dbReference>
<keyword evidence="1" id="KW-1133">Transmembrane helix</keyword>
<feature type="transmembrane region" description="Helical" evidence="1">
    <location>
        <begin position="255"/>
        <end position="273"/>
    </location>
</feature>
<dbReference type="Proteomes" id="UP000516656">
    <property type="component" value="Chromosome 2"/>
</dbReference>
<sequence length="306" mass="35262">MKIYRECIGYQFLVSSFYFLSCIWWSHNVEIRSDTLSYFINYQNIEVYPFPYGVEILLPTIMLVCKSIGFDFNDFVALILIMWLPVVQWATRKSVDNPLFILIIIFFFSGKFNELAMFLMRSYLSIIMLVFSIAYRDWRKFAFYGLCVLSHITSLMFILCYSLRMYVALLGNKLISILILLVSIIVSKLITASTISNLDIGSISNIMPSEINRKLSFYHDTSDFISANPIIILIVIIVSLLVILNKPVTDKERKIDSLIFSQTILCIGLSGVIHLSNRIGIIAFSFYIPIMIYYLNNALRNGVIKI</sequence>
<reference evidence="2" key="1">
    <citation type="journal article" date="2017" name="Genome Announc.">
        <title>Whole-Genome Sequence of Photobacterium damselae subsp. piscicida Strain 91-197, Isolated from Hybrid Striped Bass (Morone sp.) in the United States.</title>
        <authorList>
            <person name="Teru Y."/>
            <person name="Hikima J."/>
            <person name="Kono T."/>
            <person name="Sakai M."/>
            <person name="Takano T."/>
            <person name="Hawke J.P."/>
            <person name="Takeyama H."/>
            <person name="Aoki T."/>
        </authorList>
    </citation>
    <scope>NUCLEOTIDE SEQUENCE</scope>
    <source>
        <strain evidence="2">91-197</strain>
    </source>
</reference>
<feature type="transmembrane region" description="Helical" evidence="1">
    <location>
        <begin position="174"/>
        <end position="195"/>
    </location>
</feature>
<dbReference type="EMBL" id="CP061855">
    <property type="protein sequence ID" value="QOD58204.1"/>
    <property type="molecule type" value="Genomic_DNA"/>
</dbReference>
<feature type="transmembrane region" description="Helical" evidence="1">
    <location>
        <begin position="224"/>
        <end position="243"/>
    </location>
</feature>
<dbReference type="Proteomes" id="UP000218676">
    <property type="component" value="Chromosome 2"/>
</dbReference>
<feature type="transmembrane region" description="Helical" evidence="1">
    <location>
        <begin position="279"/>
        <end position="296"/>
    </location>
</feature>
<feature type="transmembrane region" description="Helical" evidence="1">
    <location>
        <begin position="141"/>
        <end position="162"/>
    </location>
</feature>
<protein>
    <submittedName>
        <fullName evidence="3">EpsG family protein</fullName>
    </submittedName>
</protein>
<evidence type="ECO:0000313" key="5">
    <source>
        <dbReference type="Proteomes" id="UP000516656"/>
    </source>
</evidence>
<reference evidence="4" key="2">
    <citation type="submission" date="2017-05" db="EMBL/GenBank/DDBJ databases">
        <title>Whole genome sequence of fish pathogenic bacteria, Photobacterium damselae subsp. piscicida, strain 91-197, isolated from hybrid striped bass (Morone sp.) in USA.</title>
        <authorList>
            <person name="Teru Y."/>
            <person name="Hikima J."/>
            <person name="Kono T."/>
            <person name="Sakai M."/>
            <person name="Takano T."/>
            <person name="Hawke J.P."/>
            <person name="Takeyama H."/>
            <person name="Aoki T."/>
        </authorList>
    </citation>
    <scope>NUCLEOTIDE SEQUENCE [LARGE SCALE GENOMIC DNA]</scope>
    <source>
        <strain evidence="4">91-197</strain>
    </source>
</reference>
<dbReference type="EMBL" id="AP018046">
    <property type="protein sequence ID" value="BAX55489.1"/>
    <property type="molecule type" value="Genomic_DNA"/>
</dbReference>
<feature type="transmembrane region" description="Helical" evidence="1">
    <location>
        <begin position="72"/>
        <end position="91"/>
    </location>
</feature>
<dbReference type="Pfam" id="PF14897">
    <property type="entry name" value="EpsG"/>
    <property type="match status" value="1"/>
</dbReference>
<evidence type="ECO:0000256" key="1">
    <source>
        <dbReference type="SAM" id="Phobius"/>
    </source>
</evidence>
<dbReference type="AlphaFoldDB" id="A0A1V1VDL1"/>
<evidence type="ECO:0000313" key="2">
    <source>
        <dbReference type="EMBL" id="BAX55489.1"/>
    </source>
</evidence>
<evidence type="ECO:0000313" key="3">
    <source>
        <dbReference type="EMBL" id="QOD58204.1"/>
    </source>
</evidence>
<evidence type="ECO:0000313" key="4">
    <source>
        <dbReference type="Proteomes" id="UP000218676"/>
    </source>
</evidence>
<reference evidence="3 5" key="3">
    <citation type="submission" date="2020-09" db="EMBL/GenBank/DDBJ databases">
        <title>Complete, closed and curated genome sequences of Photobacterium damselae subsp. piscicida isolates from Australia indicate localised evolution and additional plasmid-borne pathogenicity mechanisms.</title>
        <authorList>
            <person name="Baseggio L."/>
            <person name="Silayeva O."/>
            <person name="Buller N."/>
            <person name="Landos M."/>
            <person name="Engelstaedter J."/>
            <person name="Barnes A.C."/>
        </authorList>
    </citation>
    <scope>NUCLEOTIDE SEQUENCE [LARGE SCALE GENOMIC DNA]</scope>
    <source>
        <strain evidence="3 5">AS-16-0540-1</strain>
    </source>
</reference>
<gene>
    <name evidence="3" type="ORF">IC627_20780</name>
    <name evidence="2" type="ORF">PDPUS_2_00903</name>
</gene>
<dbReference type="InterPro" id="IPR049458">
    <property type="entry name" value="EpsG-like"/>
</dbReference>
<organism evidence="3 5">
    <name type="scientific">Photobacterium damsela subsp. piscicida</name>
    <name type="common">Pasteurella piscicida</name>
    <dbReference type="NCBI Taxonomy" id="38294"/>
    <lineage>
        <taxon>Bacteria</taxon>
        <taxon>Pseudomonadati</taxon>
        <taxon>Pseudomonadota</taxon>
        <taxon>Gammaproteobacteria</taxon>
        <taxon>Vibrionales</taxon>
        <taxon>Vibrionaceae</taxon>
        <taxon>Photobacterium</taxon>
    </lineage>
</organism>
<keyword evidence="1" id="KW-0472">Membrane</keyword>